<organism evidence="2 3">
    <name type="scientific">Aegilops tauschii subsp. strangulata</name>
    <name type="common">Goatgrass</name>
    <dbReference type="NCBI Taxonomy" id="200361"/>
    <lineage>
        <taxon>Eukaryota</taxon>
        <taxon>Viridiplantae</taxon>
        <taxon>Streptophyta</taxon>
        <taxon>Embryophyta</taxon>
        <taxon>Tracheophyta</taxon>
        <taxon>Spermatophyta</taxon>
        <taxon>Magnoliopsida</taxon>
        <taxon>Liliopsida</taxon>
        <taxon>Poales</taxon>
        <taxon>Poaceae</taxon>
        <taxon>BOP clade</taxon>
        <taxon>Pooideae</taxon>
        <taxon>Triticodae</taxon>
        <taxon>Triticeae</taxon>
        <taxon>Triticinae</taxon>
        <taxon>Aegilops</taxon>
    </lineage>
</organism>
<dbReference type="Gramene" id="AET1Gv20013600.4">
    <property type="protein sequence ID" value="AET1Gv20013600.4"/>
    <property type="gene ID" value="AET1Gv20013600"/>
</dbReference>
<accession>A0A452XIN4</accession>
<dbReference type="Gramene" id="AET1Gv20013600.1">
    <property type="protein sequence ID" value="AET1Gv20013600.1"/>
    <property type="gene ID" value="AET1Gv20013600"/>
</dbReference>
<reference evidence="2" key="4">
    <citation type="submission" date="2019-03" db="UniProtKB">
        <authorList>
            <consortium name="EnsemblPlants"/>
        </authorList>
    </citation>
    <scope>IDENTIFICATION</scope>
</reference>
<dbReference type="Proteomes" id="UP000015105">
    <property type="component" value="Chromosome 1D"/>
</dbReference>
<dbReference type="AlphaFoldDB" id="A0A452XIN4"/>
<evidence type="ECO:0000313" key="2">
    <source>
        <dbReference type="EnsemblPlants" id="AET1Gv20013600.3"/>
    </source>
</evidence>
<dbReference type="Gramene" id="AET1Gv20013600.3">
    <property type="protein sequence ID" value="AET1Gv20013600.3"/>
    <property type="gene ID" value="AET1Gv20013600"/>
</dbReference>
<evidence type="ECO:0000256" key="1">
    <source>
        <dbReference type="SAM" id="MobiDB-lite"/>
    </source>
</evidence>
<proteinExistence type="predicted"/>
<sequence length="92" mass="10679">MFDEMPTKEPPIHVEKSPSKRLSEKSLMLWKLIWTWNQTQSHRTSNQTRRLIFILSLTNLLHQVRGHAAVPANQQQEDELGLPAMPHASIRT</sequence>
<name>A0A452XIN4_AEGTS</name>
<feature type="region of interest" description="Disordered" evidence="1">
    <location>
        <begin position="71"/>
        <end position="92"/>
    </location>
</feature>
<protein>
    <submittedName>
        <fullName evidence="2">Uncharacterized protein</fullName>
    </submittedName>
</protein>
<evidence type="ECO:0000313" key="3">
    <source>
        <dbReference type="Proteomes" id="UP000015105"/>
    </source>
</evidence>
<reference evidence="2" key="3">
    <citation type="journal article" date="2017" name="Nature">
        <title>Genome sequence of the progenitor of the wheat D genome Aegilops tauschii.</title>
        <authorList>
            <person name="Luo M.C."/>
            <person name="Gu Y.Q."/>
            <person name="Puiu D."/>
            <person name="Wang H."/>
            <person name="Twardziok S.O."/>
            <person name="Deal K.R."/>
            <person name="Huo N."/>
            <person name="Zhu T."/>
            <person name="Wang L."/>
            <person name="Wang Y."/>
            <person name="McGuire P.E."/>
            <person name="Liu S."/>
            <person name="Long H."/>
            <person name="Ramasamy R.K."/>
            <person name="Rodriguez J.C."/>
            <person name="Van S.L."/>
            <person name="Yuan L."/>
            <person name="Wang Z."/>
            <person name="Xia Z."/>
            <person name="Xiao L."/>
            <person name="Anderson O.D."/>
            <person name="Ouyang S."/>
            <person name="Liang Y."/>
            <person name="Zimin A.V."/>
            <person name="Pertea G."/>
            <person name="Qi P."/>
            <person name="Bennetzen J.L."/>
            <person name="Dai X."/>
            <person name="Dawson M.W."/>
            <person name="Muller H.G."/>
            <person name="Kugler K."/>
            <person name="Rivarola-Duarte L."/>
            <person name="Spannagl M."/>
            <person name="Mayer K.F.X."/>
            <person name="Lu F.H."/>
            <person name="Bevan M.W."/>
            <person name="Leroy P."/>
            <person name="Li P."/>
            <person name="You F.M."/>
            <person name="Sun Q."/>
            <person name="Liu Z."/>
            <person name="Lyons E."/>
            <person name="Wicker T."/>
            <person name="Salzberg S.L."/>
            <person name="Devos K.M."/>
            <person name="Dvorak J."/>
        </authorList>
    </citation>
    <scope>NUCLEOTIDE SEQUENCE [LARGE SCALE GENOMIC DNA]</scope>
    <source>
        <strain evidence="2">cv. AL8/78</strain>
    </source>
</reference>
<dbReference type="EnsemblPlants" id="AET1Gv20013600.3">
    <property type="protein sequence ID" value="AET1Gv20013600.3"/>
    <property type="gene ID" value="AET1Gv20013600"/>
</dbReference>
<dbReference type="EnsemblPlants" id="AET1Gv20013600.1">
    <property type="protein sequence ID" value="AET1Gv20013600.1"/>
    <property type="gene ID" value="AET1Gv20013600"/>
</dbReference>
<keyword evidence="3" id="KW-1185">Reference proteome</keyword>
<reference evidence="3" key="2">
    <citation type="journal article" date="2017" name="Nat. Plants">
        <title>The Aegilops tauschii genome reveals multiple impacts of transposons.</title>
        <authorList>
            <person name="Zhao G."/>
            <person name="Zou C."/>
            <person name="Li K."/>
            <person name="Wang K."/>
            <person name="Li T."/>
            <person name="Gao L."/>
            <person name="Zhang X."/>
            <person name="Wang H."/>
            <person name="Yang Z."/>
            <person name="Liu X."/>
            <person name="Jiang W."/>
            <person name="Mao L."/>
            <person name="Kong X."/>
            <person name="Jiao Y."/>
            <person name="Jia J."/>
        </authorList>
    </citation>
    <scope>NUCLEOTIDE SEQUENCE [LARGE SCALE GENOMIC DNA]</scope>
    <source>
        <strain evidence="3">cv. AL8/78</strain>
    </source>
</reference>
<reference evidence="3" key="1">
    <citation type="journal article" date="2014" name="Science">
        <title>Ancient hybridizations among the ancestral genomes of bread wheat.</title>
        <authorList>
            <consortium name="International Wheat Genome Sequencing Consortium,"/>
            <person name="Marcussen T."/>
            <person name="Sandve S.R."/>
            <person name="Heier L."/>
            <person name="Spannagl M."/>
            <person name="Pfeifer M."/>
            <person name="Jakobsen K.S."/>
            <person name="Wulff B.B."/>
            <person name="Steuernagel B."/>
            <person name="Mayer K.F."/>
            <person name="Olsen O.A."/>
        </authorList>
    </citation>
    <scope>NUCLEOTIDE SEQUENCE [LARGE SCALE GENOMIC DNA]</scope>
    <source>
        <strain evidence="3">cv. AL8/78</strain>
    </source>
</reference>
<reference evidence="2" key="5">
    <citation type="journal article" date="2021" name="G3 (Bethesda)">
        <title>Aegilops tauschii genome assembly Aet v5.0 features greater sequence contiguity and improved annotation.</title>
        <authorList>
            <person name="Wang L."/>
            <person name="Zhu T."/>
            <person name="Rodriguez J.C."/>
            <person name="Deal K.R."/>
            <person name="Dubcovsky J."/>
            <person name="McGuire P.E."/>
            <person name="Lux T."/>
            <person name="Spannagl M."/>
            <person name="Mayer K.F.X."/>
            <person name="Baldrich P."/>
            <person name="Meyers B.C."/>
            <person name="Huo N."/>
            <person name="Gu Y.Q."/>
            <person name="Zhou H."/>
            <person name="Devos K.M."/>
            <person name="Bennetzen J.L."/>
            <person name="Unver T."/>
            <person name="Budak H."/>
            <person name="Gulick P.J."/>
            <person name="Galiba G."/>
            <person name="Kalapos B."/>
            <person name="Nelson D.R."/>
            <person name="Li P."/>
            <person name="You F.M."/>
            <person name="Luo M.C."/>
            <person name="Dvorak J."/>
        </authorList>
    </citation>
    <scope>NUCLEOTIDE SEQUENCE [LARGE SCALE GENOMIC DNA]</scope>
    <source>
        <strain evidence="2">cv. AL8/78</strain>
    </source>
</reference>
<dbReference type="EnsemblPlants" id="AET1Gv20013600.4">
    <property type="protein sequence ID" value="AET1Gv20013600.4"/>
    <property type="gene ID" value="AET1Gv20013600"/>
</dbReference>